<comment type="similarity">
    <text evidence="1">Belongs to the KXD1 family.</text>
</comment>
<evidence type="ECO:0000313" key="4">
    <source>
        <dbReference type="Proteomes" id="UP001281761"/>
    </source>
</evidence>
<accession>A0ABQ9Y9Q8</accession>
<comment type="caution">
    <text evidence="3">The sequence shown here is derived from an EMBL/GenBank/DDBJ whole genome shotgun (WGS) entry which is preliminary data.</text>
</comment>
<evidence type="ECO:0000259" key="2">
    <source>
        <dbReference type="Pfam" id="PF10241"/>
    </source>
</evidence>
<dbReference type="Proteomes" id="UP001281761">
    <property type="component" value="Unassembled WGS sequence"/>
</dbReference>
<dbReference type="InterPro" id="IPR019371">
    <property type="entry name" value="KxDL_dom"/>
</dbReference>
<feature type="domain" description="KxDL" evidence="2">
    <location>
        <begin position="9"/>
        <end position="91"/>
    </location>
</feature>
<sequence>MAEQFADSLVNFVDHDSLKSTYNTQQEILKNIVGMNERIETFNVTSDKRLSEAQSLANKYMAQMKGISLDLNDIFVRVRTLRKLLHQKYPDICPDIEAFEDKE</sequence>
<organism evidence="3 4">
    <name type="scientific">Blattamonas nauphoetae</name>
    <dbReference type="NCBI Taxonomy" id="2049346"/>
    <lineage>
        <taxon>Eukaryota</taxon>
        <taxon>Metamonada</taxon>
        <taxon>Preaxostyla</taxon>
        <taxon>Oxymonadida</taxon>
        <taxon>Blattamonas</taxon>
    </lineage>
</organism>
<name>A0ABQ9Y9Q8_9EUKA</name>
<protein>
    <recommendedName>
        <fullName evidence="2">KxDL domain-containing protein</fullName>
    </recommendedName>
</protein>
<dbReference type="PANTHER" id="PTHR13511:SF0">
    <property type="entry name" value="KXDL MOTIF-CONTAINING PROTEIN 1"/>
    <property type="match status" value="1"/>
</dbReference>
<dbReference type="InterPro" id="IPR039843">
    <property type="entry name" value="KXD1-like"/>
</dbReference>
<gene>
    <name evidence="3" type="ORF">BLNAU_4651</name>
</gene>
<evidence type="ECO:0000313" key="3">
    <source>
        <dbReference type="EMBL" id="KAK2960434.1"/>
    </source>
</evidence>
<keyword evidence="4" id="KW-1185">Reference proteome</keyword>
<evidence type="ECO:0000256" key="1">
    <source>
        <dbReference type="ARBA" id="ARBA00005913"/>
    </source>
</evidence>
<reference evidence="3 4" key="1">
    <citation type="journal article" date="2022" name="bioRxiv">
        <title>Genomics of Preaxostyla Flagellates Illuminates Evolutionary Transitions and the Path Towards Mitochondrial Loss.</title>
        <authorList>
            <person name="Novak L.V.F."/>
            <person name="Treitli S.C."/>
            <person name="Pyrih J."/>
            <person name="Halakuc P."/>
            <person name="Pipaliya S.V."/>
            <person name="Vacek V."/>
            <person name="Brzon O."/>
            <person name="Soukal P."/>
            <person name="Eme L."/>
            <person name="Dacks J.B."/>
            <person name="Karnkowska A."/>
            <person name="Elias M."/>
            <person name="Hampl V."/>
        </authorList>
    </citation>
    <scope>NUCLEOTIDE SEQUENCE [LARGE SCALE GENOMIC DNA]</scope>
    <source>
        <strain evidence="3">NAU3</strain>
        <tissue evidence="3">Gut</tissue>
    </source>
</reference>
<dbReference type="EMBL" id="JARBJD010000023">
    <property type="protein sequence ID" value="KAK2960434.1"/>
    <property type="molecule type" value="Genomic_DNA"/>
</dbReference>
<dbReference type="PANTHER" id="PTHR13511">
    <property type="entry name" value="KXDL MOTIF-CONTAINING PROTEIN 1"/>
    <property type="match status" value="1"/>
</dbReference>
<proteinExistence type="inferred from homology"/>
<dbReference type="Pfam" id="PF10241">
    <property type="entry name" value="KxDL"/>
    <property type="match status" value="1"/>
</dbReference>